<sequence>MNGVICTDNNILKITAAKVVGNYMLLLTFSSGEKRIFDATQLTGPAYEPLKDIKIFENFKLSHGVITWMDEEIDCAPEYMYKNSYEYTELNISKQKV</sequence>
<protein>
    <recommendedName>
        <fullName evidence="3">DUF2442 domain-containing protein</fullName>
    </recommendedName>
</protein>
<evidence type="ECO:0000313" key="1">
    <source>
        <dbReference type="EMBL" id="KQC85635.1"/>
    </source>
</evidence>
<proteinExistence type="predicted"/>
<reference evidence="1 2" key="1">
    <citation type="submission" date="2015-10" db="EMBL/GenBank/DDBJ databases">
        <title>Butyribacter intestini gen. nov., sp. nov., a butyric acid-producing bacterium of the family Lachnospiraceae isolated from the human faeces.</title>
        <authorList>
            <person name="Zou Y."/>
            <person name="Xue W."/>
            <person name="Luo G."/>
            <person name="Lv M."/>
        </authorList>
    </citation>
    <scope>NUCLEOTIDE SEQUENCE [LARGE SCALE GENOMIC DNA]</scope>
    <source>
        <strain evidence="1 2">TF01-11</strain>
    </source>
</reference>
<name>A0AAW3JTB3_9FIRM</name>
<evidence type="ECO:0008006" key="3">
    <source>
        <dbReference type="Google" id="ProtNLM"/>
    </source>
</evidence>
<comment type="caution">
    <text evidence="1">The sequence shown here is derived from an EMBL/GenBank/DDBJ whole genome shotgun (WGS) entry which is preliminary data.</text>
</comment>
<gene>
    <name evidence="1" type="ORF">APZ18_12380</name>
</gene>
<dbReference type="AlphaFoldDB" id="A0AAW3JTB3"/>
<keyword evidence="2" id="KW-1185">Reference proteome</keyword>
<dbReference type="Proteomes" id="UP000050833">
    <property type="component" value="Unassembled WGS sequence"/>
</dbReference>
<dbReference type="InterPro" id="IPR018841">
    <property type="entry name" value="DUF2442"/>
</dbReference>
<accession>A0AAW3JTB3</accession>
<dbReference type="SUPFAM" id="SSF143880">
    <property type="entry name" value="NE0471 N-terminal domain-like"/>
    <property type="match status" value="1"/>
</dbReference>
<evidence type="ECO:0000313" key="2">
    <source>
        <dbReference type="Proteomes" id="UP000050833"/>
    </source>
</evidence>
<dbReference type="Pfam" id="PF10387">
    <property type="entry name" value="DUF2442"/>
    <property type="match status" value="1"/>
</dbReference>
<dbReference type="EMBL" id="LLKB01000005">
    <property type="protein sequence ID" value="KQC85635.1"/>
    <property type="molecule type" value="Genomic_DNA"/>
</dbReference>
<organism evidence="1 2">
    <name type="scientific">Butyribacter intestini</name>
    <dbReference type="NCBI Taxonomy" id="1703332"/>
    <lineage>
        <taxon>Bacteria</taxon>
        <taxon>Bacillati</taxon>
        <taxon>Bacillota</taxon>
        <taxon>Clostridia</taxon>
        <taxon>Lachnospirales</taxon>
        <taxon>Lachnospiraceae</taxon>
        <taxon>Butyribacter</taxon>
    </lineage>
</organism>
<dbReference type="Gene3D" id="3.30.2020.10">
    <property type="entry name" value="NE0471-like N-terminal domain"/>
    <property type="match status" value="1"/>
</dbReference>
<dbReference type="InterPro" id="IPR036782">
    <property type="entry name" value="NE0471-like_N"/>
</dbReference>